<organism evidence="1 2">
    <name type="scientific">Hyalomma asiaticum</name>
    <name type="common">Tick</name>
    <dbReference type="NCBI Taxonomy" id="266040"/>
    <lineage>
        <taxon>Eukaryota</taxon>
        <taxon>Metazoa</taxon>
        <taxon>Ecdysozoa</taxon>
        <taxon>Arthropoda</taxon>
        <taxon>Chelicerata</taxon>
        <taxon>Arachnida</taxon>
        <taxon>Acari</taxon>
        <taxon>Parasitiformes</taxon>
        <taxon>Ixodida</taxon>
        <taxon>Ixodoidea</taxon>
        <taxon>Ixodidae</taxon>
        <taxon>Hyalomminae</taxon>
        <taxon>Hyalomma</taxon>
    </lineage>
</organism>
<evidence type="ECO:0000313" key="2">
    <source>
        <dbReference type="Proteomes" id="UP000821845"/>
    </source>
</evidence>
<keyword evidence="2" id="KW-1185">Reference proteome</keyword>
<proteinExistence type="predicted"/>
<reference evidence="1" key="1">
    <citation type="submission" date="2020-05" db="EMBL/GenBank/DDBJ databases">
        <title>Large-scale comparative analyses of tick genomes elucidate their genetic diversity and vector capacities.</title>
        <authorList>
            <person name="Jia N."/>
            <person name="Wang J."/>
            <person name="Shi W."/>
            <person name="Du L."/>
            <person name="Sun Y."/>
            <person name="Zhan W."/>
            <person name="Jiang J."/>
            <person name="Wang Q."/>
            <person name="Zhang B."/>
            <person name="Ji P."/>
            <person name="Sakyi L.B."/>
            <person name="Cui X."/>
            <person name="Yuan T."/>
            <person name="Jiang B."/>
            <person name="Yang W."/>
            <person name="Lam T.T.-Y."/>
            <person name="Chang Q."/>
            <person name="Ding S."/>
            <person name="Wang X."/>
            <person name="Zhu J."/>
            <person name="Ruan X."/>
            <person name="Zhao L."/>
            <person name="Wei J."/>
            <person name="Que T."/>
            <person name="Du C."/>
            <person name="Cheng J."/>
            <person name="Dai P."/>
            <person name="Han X."/>
            <person name="Huang E."/>
            <person name="Gao Y."/>
            <person name="Liu J."/>
            <person name="Shao H."/>
            <person name="Ye R."/>
            <person name="Li L."/>
            <person name="Wei W."/>
            <person name="Wang X."/>
            <person name="Wang C."/>
            <person name="Yang T."/>
            <person name="Huo Q."/>
            <person name="Li W."/>
            <person name="Guo W."/>
            <person name="Chen H."/>
            <person name="Zhou L."/>
            <person name="Ni X."/>
            <person name="Tian J."/>
            <person name="Zhou Y."/>
            <person name="Sheng Y."/>
            <person name="Liu T."/>
            <person name="Pan Y."/>
            <person name="Xia L."/>
            <person name="Li J."/>
            <person name="Zhao F."/>
            <person name="Cao W."/>
        </authorList>
    </citation>
    <scope>NUCLEOTIDE SEQUENCE</scope>
    <source>
        <strain evidence="1">Hyas-2018</strain>
    </source>
</reference>
<protein>
    <submittedName>
        <fullName evidence="1">Uncharacterized protein</fullName>
    </submittedName>
</protein>
<gene>
    <name evidence="1" type="ORF">HPB50_012631</name>
</gene>
<comment type="caution">
    <text evidence="1">The sequence shown here is derived from an EMBL/GenBank/DDBJ whole genome shotgun (WGS) entry which is preliminary data.</text>
</comment>
<accession>A0ACB7S8F3</accession>
<dbReference type="Proteomes" id="UP000821845">
    <property type="component" value="Chromosome 5"/>
</dbReference>
<sequence>MYWVKFVLTAGLPPVLPISVQQLTAAVGVYSFSSSTEGSLYIRSWSRIATDTLLVPEVRMCTAYSDACLNATVAADRRDTVGLVHGRRSASLLLLFVSDRSARIRVRFGAGTVEAAYRLCRCGGPLAVYAR</sequence>
<evidence type="ECO:0000313" key="1">
    <source>
        <dbReference type="EMBL" id="KAH6930326.1"/>
    </source>
</evidence>
<dbReference type="EMBL" id="CM023485">
    <property type="protein sequence ID" value="KAH6930326.1"/>
    <property type="molecule type" value="Genomic_DNA"/>
</dbReference>
<name>A0ACB7S8F3_HYAAI</name>